<proteinExistence type="inferred from homology"/>
<organism evidence="5 6">
    <name type="scientific">Syntrophobotulus glycolicus (strain DSM 8271 / FlGlyR)</name>
    <dbReference type="NCBI Taxonomy" id="645991"/>
    <lineage>
        <taxon>Bacteria</taxon>
        <taxon>Bacillati</taxon>
        <taxon>Bacillota</taxon>
        <taxon>Clostridia</taxon>
        <taxon>Eubacteriales</taxon>
        <taxon>Desulfitobacteriaceae</taxon>
        <taxon>Syntrophobotulus</taxon>
    </lineage>
</organism>
<dbReference type="Gene3D" id="2.40.30.10">
    <property type="entry name" value="Translation factors"/>
    <property type="match status" value="1"/>
</dbReference>
<dbReference type="InterPro" id="IPR051454">
    <property type="entry name" value="RNA/ubiquinone_mod_enzymes"/>
</dbReference>
<dbReference type="OrthoDB" id="9807498at2"/>
<keyword evidence="6" id="KW-1185">Reference proteome</keyword>
<dbReference type="AlphaFoldDB" id="F0T0U8"/>
<dbReference type="EMBL" id="CP002547">
    <property type="protein sequence ID" value="ADY56237.1"/>
    <property type="molecule type" value="Genomic_DNA"/>
</dbReference>
<dbReference type="Proteomes" id="UP000007488">
    <property type="component" value="Chromosome"/>
</dbReference>
<dbReference type="PANTHER" id="PTHR30217">
    <property type="entry name" value="PEPTIDASE U32 FAMILY"/>
    <property type="match status" value="1"/>
</dbReference>
<keyword evidence="1" id="KW-0645">Protease</keyword>
<dbReference type="PANTHER" id="PTHR30217:SF6">
    <property type="entry name" value="TRNA HYDROXYLATION PROTEIN P"/>
    <property type="match status" value="1"/>
</dbReference>
<comment type="similarity">
    <text evidence="3">Belongs to the peptidase U32 family.</text>
</comment>
<dbReference type="GO" id="GO:0006508">
    <property type="term" value="P:proteolysis"/>
    <property type="evidence" value="ECO:0007669"/>
    <property type="project" value="UniProtKB-KW"/>
</dbReference>
<dbReference type="InterPro" id="IPR001539">
    <property type="entry name" value="Peptidase_U32"/>
</dbReference>
<dbReference type="HOGENOM" id="CLU_011540_0_2_9"/>
<evidence type="ECO:0000313" key="5">
    <source>
        <dbReference type="EMBL" id="ADY56237.1"/>
    </source>
</evidence>
<accession>F0T0U8</accession>
<dbReference type="InterPro" id="IPR011060">
    <property type="entry name" value="RibuloseP-bd_barrel"/>
</dbReference>
<feature type="domain" description="Peptidase family U32 C-terminal" evidence="4">
    <location>
        <begin position="322"/>
        <end position="410"/>
    </location>
</feature>
<dbReference type="GO" id="GO:0008233">
    <property type="term" value="F:peptidase activity"/>
    <property type="evidence" value="ECO:0007669"/>
    <property type="project" value="UniProtKB-KW"/>
</dbReference>
<reference evidence="5 6" key="1">
    <citation type="journal article" date="2011" name="Stand. Genomic Sci.">
        <title>Complete genome sequence of Syntrophobotulus glycolicus type strain (FlGlyR).</title>
        <authorList>
            <person name="Han C."/>
            <person name="Mwirichia R."/>
            <person name="Chertkov O."/>
            <person name="Held B."/>
            <person name="Lapidus A."/>
            <person name="Nolan M."/>
            <person name="Lucas S."/>
            <person name="Hammon N."/>
            <person name="Deshpande S."/>
            <person name="Cheng J.F."/>
            <person name="Tapia R."/>
            <person name="Goodwin L."/>
            <person name="Pitluck S."/>
            <person name="Huntemann M."/>
            <person name="Liolios K."/>
            <person name="Ivanova N."/>
            <person name="Pagani I."/>
            <person name="Mavromatis K."/>
            <person name="Ovchinikova G."/>
            <person name="Pati A."/>
            <person name="Chen A."/>
            <person name="Palaniappan K."/>
            <person name="Land M."/>
            <person name="Hauser L."/>
            <person name="Brambilla E.M."/>
            <person name="Rohde M."/>
            <person name="Spring S."/>
            <person name="Sikorski J."/>
            <person name="Goker M."/>
            <person name="Woyke T."/>
            <person name="Bristow J."/>
            <person name="Eisen J.A."/>
            <person name="Markowitz V."/>
            <person name="Hugenholtz P."/>
            <person name="Kyrpides N.C."/>
            <person name="Klenk H.P."/>
            <person name="Detter J.C."/>
        </authorList>
    </citation>
    <scope>NUCLEOTIDE SEQUENCE [LARGE SCALE GENOMIC DNA]</scope>
    <source>
        <strain evidence="6">DSM 8271 / FlGlyR</strain>
    </source>
</reference>
<keyword evidence="2" id="KW-0378">Hydrolase</keyword>
<evidence type="ECO:0000256" key="1">
    <source>
        <dbReference type="ARBA" id="ARBA00022670"/>
    </source>
</evidence>
<dbReference type="PROSITE" id="PS01276">
    <property type="entry name" value="PEPTIDASE_U32"/>
    <property type="match status" value="1"/>
</dbReference>
<evidence type="ECO:0000256" key="3">
    <source>
        <dbReference type="ARBA" id="ARBA00038374"/>
    </source>
</evidence>
<dbReference type="eggNOG" id="COG0826">
    <property type="taxonomic scope" value="Bacteria"/>
</dbReference>
<dbReference type="SUPFAM" id="SSF51366">
    <property type="entry name" value="Ribulose-phoshate binding barrel"/>
    <property type="match status" value="1"/>
</dbReference>
<sequence>MSKPELLAPAGDLEKLKFALAYGADAVYVGGTMFGLRAYAGNLDEDELREGLMFAHERKRRLYVTVNIFAHEQDFSLLPEYLQVLQDLGVDGIIVSDPGIFRVARRVIPDMDIHISTQANCTNSESAVFWREQGAKRVILARELAINEIAEIRKKTGVELEIFIHGAMCMSYSGRCLLSNYLTGRDANRGQCTQPCRWGYSLVVENRPDRYFPIEEDERGTYLFNSHDLCILPYLPQLKDLGIESWKIEGRMKSAHYVASTVKVYRQAIDTLWEKDQMEFQNKLGSWLEEMDKVSHRHYSPGFFLGNPGAESQNTESSDYIREYSFIGKVLTTEECPAAGEADQGYWIEQRNYFKQGDKLEVLTPEGDPWTFPVRGIYDADGRKLDVARHAKQLLKLELPRPMEPFSILRKPQKQE</sequence>
<dbReference type="KEGG" id="sgy:Sgly_1941"/>
<name>F0T0U8_SYNGF</name>
<dbReference type="MEROPS" id="U32.002"/>
<dbReference type="Pfam" id="PF01136">
    <property type="entry name" value="Peptidase_U32"/>
    <property type="match status" value="1"/>
</dbReference>
<dbReference type="RefSeq" id="WP_013625105.1">
    <property type="nucleotide sequence ID" value="NC_015172.1"/>
</dbReference>
<protein>
    <submittedName>
        <fullName evidence="5">Peptidase U32</fullName>
    </submittedName>
</protein>
<gene>
    <name evidence="5" type="ordered locus">Sgly_1941</name>
</gene>
<dbReference type="InterPro" id="IPR032525">
    <property type="entry name" value="Peptidase_U32_C"/>
</dbReference>
<evidence type="ECO:0000256" key="2">
    <source>
        <dbReference type="ARBA" id="ARBA00022801"/>
    </source>
</evidence>
<evidence type="ECO:0000259" key="4">
    <source>
        <dbReference type="Pfam" id="PF16325"/>
    </source>
</evidence>
<reference evidence="6" key="2">
    <citation type="submission" date="2011-02" db="EMBL/GenBank/DDBJ databases">
        <title>The complete genome of Syntrophobotulus glycolicus DSM 8271.</title>
        <authorList>
            <person name="Lucas S."/>
            <person name="Copeland A."/>
            <person name="Lapidus A."/>
            <person name="Bruce D."/>
            <person name="Goodwin L."/>
            <person name="Pitluck S."/>
            <person name="Kyrpides N."/>
            <person name="Mavromatis K."/>
            <person name="Pagani I."/>
            <person name="Ivanova N."/>
            <person name="Mikhailova N."/>
            <person name="Chertkov O."/>
            <person name="Held B."/>
            <person name="Detter J.C."/>
            <person name="Tapia R."/>
            <person name="Han C."/>
            <person name="Land M."/>
            <person name="Hauser L."/>
            <person name="Markowitz V."/>
            <person name="Cheng J.-F."/>
            <person name="Hugenholtz P."/>
            <person name="Woyke T."/>
            <person name="Wu D."/>
            <person name="Spring S."/>
            <person name="Schroeder M."/>
            <person name="Brambilla E."/>
            <person name="Klenk H.-P."/>
            <person name="Eisen J.A."/>
        </authorList>
    </citation>
    <scope>NUCLEOTIDE SEQUENCE [LARGE SCALE GENOMIC DNA]</scope>
    <source>
        <strain evidence="6">DSM 8271 / FlGlyR</strain>
    </source>
</reference>
<dbReference type="Pfam" id="PF16325">
    <property type="entry name" value="Peptidase_U32_C"/>
    <property type="match status" value="1"/>
</dbReference>
<evidence type="ECO:0000313" key="6">
    <source>
        <dbReference type="Proteomes" id="UP000007488"/>
    </source>
</evidence>
<dbReference type="STRING" id="645991.Sgly_1941"/>